<gene>
    <name evidence="11" type="ORF">CANVERA_P1325</name>
</gene>
<dbReference type="InterPro" id="IPR050859">
    <property type="entry name" value="Class-I_PLP-dep_aminotransf"/>
</dbReference>
<dbReference type="PANTHER" id="PTHR42790:SF21">
    <property type="entry name" value="AROMATIC_AMINOADIPATE AMINOTRANSFERASE 1"/>
    <property type="match status" value="1"/>
</dbReference>
<dbReference type="GO" id="GO:0006571">
    <property type="term" value="P:tyrosine biosynthetic process"/>
    <property type="evidence" value="ECO:0007669"/>
    <property type="project" value="TreeGrafter"/>
</dbReference>
<dbReference type="InterPro" id="IPR004839">
    <property type="entry name" value="Aminotransferase_I/II_large"/>
</dbReference>
<evidence type="ECO:0000256" key="9">
    <source>
        <dbReference type="ARBA" id="ARBA00067014"/>
    </source>
</evidence>
<dbReference type="GO" id="GO:0005737">
    <property type="term" value="C:cytoplasm"/>
    <property type="evidence" value="ECO:0007669"/>
    <property type="project" value="UniProtKB-SubCell"/>
</dbReference>
<dbReference type="InterPro" id="IPR015421">
    <property type="entry name" value="PyrdxlP-dep_Trfase_major"/>
</dbReference>
<evidence type="ECO:0000256" key="8">
    <source>
        <dbReference type="ARBA" id="ARBA00051993"/>
    </source>
</evidence>
<dbReference type="AlphaFoldDB" id="A0A9W4TW72"/>
<dbReference type="GO" id="GO:0030170">
    <property type="term" value="F:pyridoxal phosphate binding"/>
    <property type="evidence" value="ECO:0007669"/>
    <property type="project" value="InterPro"/>
</dbReference>
<evidence type="ECO:0000313" key="11">
    <source>
        <dbReference type="EMBL" id="CAI5756806.1"/>
    </source>
</evidence>
<keyword evidence="6" id="KW-0808">Transferase</keyword>
<proteinExistence type="inferred from homology"/>
<reference evidence="11" key="1">
    <citation type="submission" date="2022-12" db="EMBL/GenBank/DDBJ databases">
        <authorList>
            <person name="Brejova B."/>
        </authorList>
    </citation>
    <scope>NUCLEOTIDE SEQUENCE</scope>
</reference>
<evidence type="ECO:0000256" key="2">
    <source>
        <dbReference type="ARBA" id="ARBA00004496"/>
    </source>
</evidence>
<dbReference type="FunFam" id="3.40.640.10:FF:000074">
    <property type="entry name" value="Aromatic amino acid aminotransferase"/>
    <property type="match status" value="1"/>
</dbReference>
<evidence type="ECO:0000256" key="3">
    <source>
        <dbReference type="ARBA" id="ARBA00007441"/>
    </source>
</evidence>
<evidence type="ECO:0000256" key="4">
    <source>
        <dbReference type="ARBA" id="ARBA00022490"/>
    </source>
</evidence>
<evidence type="ECO:0000313" key="12">
    <source>
        <dbReference type="Proteomes" id="UP001152885"/>
    </source>
</evidence>
<keyword evidence="4" id="KW-0963">Cytoplasm</keyword>
<dbReference type="Gene3D" id="3.40.640.10">
    <property type="entry name" value="Type I PLP-dependent aspartate aminotransferase-like (Major domain)"/>
    <property type="match status" value="1"/>
</dbReference>
<dbReference type="OrthoDB" id="691673at2759"/>
<keyword evidence="5" id="KW-0032">Aminotransferase</keyword>
<dbReference type="InterPro" id="IPR015424">
    <property type="entry name" value="PyrdxlP-dep_Trfase"/>
</dbReference>
<feature type="domain" description="Aminotransferase class I/classII large" evidence="10">
    <location>
        <begin position="68"/>
        <end position="439"/>
    </location>
</feature>
<dbReference type="GO" id="GO:0047536">
    <property type="term" value="F:2-aminoadipate transaminase activity"/>
    <property type="evidence" value="ECO:0007669"/>
    <property type="project" value="TreeGrafter"/>
</dbReference>
<dbReference type="EMBL" id="CANTUO010000001">
    <property type="protein sequence ID" value="CAI5756806.1"/>
    <property type="molecule type" value="Genomic_DNA"/>
</dbReference>
<evidence type="ECO:0000256" key="1">
    <source>
        <dbReference type="ARBA" id="ARBA00001933"/>
    </source>
</evidence>
<comment type="similarity">
    <text evidence="3">Belongs to the class-I pyridoxal-phosphate-dependent aminotransferase family.</text>
</comment>
<accession>A0A9W4TW72</accession>
<dbReference type="GO" id="GO:0008793">
    <property type="term" value="F:aromatic-amino-acid transaminase activity"/>
    <property type="evidence" value="ECO:0007669"/>
    <property type="project" value="TreeGrafter"/>
</dbReference>
<comment type="catalytic activity">
    <reaction evidence="8">
        <text>an aromatic L-alpha-amino acid + 2-oxoglutarate = an aromatic oxo-acid + L-glutamate</text>
        <dbReference type="Rhea" id="RHEA:17533"/>
        <dbReference type="ChEBI" id="CHEBI:16810"/>
        <dbReference type="ChEBI" id="CHEBI:29985"/>
        <dbReference type="ChEBI" id="CHEBI:73309"/>
        <dbReference type="ChEBI" id="CHEBI:84824"/>
        <dbReference type="EC" id="2.6.1.57"/>
    </reaction>
</comment>
<sequence length="492" mass="55652">MTKTNQGKDLKHLLSTEAASRSNSPLKDAFKYYKAPGMTFLGGGLPLSDYFPFNKISADIPTPSFSNGIGEPITDKNKTTVEVYKNEIDNQKKLQVELARSLQYGYTEGAPELMNFIREHTDMIHKVPYDNWDIIISVGNTESWDSSLRTFCNRGDSILVEEYSFSSALETANGQGINCVPVAMDEYGLLPNKLENLLKNWIGPKPKLLYTIATGQNPTGSSLSSQRRKEIYDIACKYDFIIVEDEPYYFLQMEPYTKDIESRDKKQVHSHSEFLGNLIPSFLLMDQEGRVVRLDSFSKVLAPGLRISWIVGQAPIIERYLRLHEVSIQTASGITQSITNALLQSWGQKGYLDWLIGLRHEYTHKRDVAIDAVEKYFPKQVTSYVPPVAGMFFTVVLDASKHPKFDSEYDQDVLKVENDIYEQGIKQGCLMIPGSWFKSQGQSVPPQKHVPSNPNERTHIFFRGTYAAVPLDELIHGIESFAKAVKIEYGIE</sequence>
<dbReference type="Proteomes" id="UP001152885">
    <property type="component" value="Unassembled WGS sequence"/>
</dbReference>
<dbReference type="EC" id="2.6.1.57" evidence="9"/>
<dbReference type="PANTHER" id="PTHR42790">
    <property type="entry name" value="AMINOTRANSFERASE"/>
    <property type="match status" value="1"/>
</dbReference>
<evidence type="ECO:0000256" key="6">
    <source>
        <dbReference type="ARBA" id="ARBA00022679"/>
    </source>
</evidence>
<comment type="subcellular location">
    <subcellularLocation>
        <location evidence="2">Cytoplasm</location>
    </subcellularLocation>
</comment>
<evidence type="ECO:0000259" key="10">
    <source>
        <dbReference type="Pfam" id="PF00155"/>
    </source>
</evidence>
<keyword evidence="7" id="KW-0663">Pyridoxal phosphate</keyword>
<dbReference type="SUPFAM" id="SSF53383">
    <property type="entry name" value="PLP-dependent transferases"/>
    <property type="match status" value="1"/>
</dbReference>
<name>A0A9W4TW72_9ASCO</name>
<evidence type="ECO:0000256" key="7">
    <source>
        <dbReference type="ARBA" id="ARBA00022898"/>
    </source>
</evidence>
<comment type="caution">
    <text evidence="11">The sequence shown here is derived from an EMBL/GenBank/DDBJ whole genome shotgun (WGS) entry which is preliminary data.</text>
</comment>
<comment type="cofactor">
    <cofactor evidence="1">
        <name>pyridoxal 5'-phosphate</name>
        <dbReference type="ChEBI" id="CHEBI:597326"/>
    </cofactor>
</comment>
<keyword evidence="12" id="KW-1185">Reference proteome</keyword>
<protein>
    <recommendedName>
        <fullName evidence="9">aromatic-amino-acid transaminase</fullName>
        <ecNumber evidence="9">2.6.1.57</ecNumber>
    </recommendedName>
</protein>
<dbReference type="Pfam" id="PF00155">
    <property type="entry name" value="Aminotran_1_2"/>
    <property type="match status" value="1"/>
</dbReference>
<organism evidence="11 12">
    <name type="scientific">Candida verbasci</name>
    <dbReference type="NCBI Taxonomy" id="1227364"/>
    <lineage>
        <taxon>Eukaryota</taxon>
        <taxon>Fungi</taxon>
        <taxon>Dikarya</taxon>
        <taxon>Ascomycota</taxon>
        <taxon>Saccharomycotina</taxon>
        <taxon>Pichiomycetes</taxon>
        <taxon>Debaryomycetaceae</taxon>
        <taxon>Candida/Lodderomyces clade</taxon>
        <taxon>Candida</taxon>
    </lineage>
</organism>
<dbReference type="CDD" id="cd00609">
    <property type="entry name" value="AAT_like"/>
    <property type="match status" value="1"/>
</dbReference>
<dbReference type="GO" id="GO:0019878">
    <property type="term" value="P:lysine biosynthetic process via aminoadipic acid"/>
    <property type="evidence" value="ECO:0007669"/>
    <property type="project" value="TreeGrafter"/>
</dbReference>
<dbReference type="GO" id="GO:0009074">
    <property type="term" value="P:aromatic amino acid family catabolic process"/>
    <property type="evidence" value="ECO:0007669"/>
    <property type="project" value="TreeGrafter"/>
</dbReference>
<evidence type="ECO:0000256" key="5">
    <source>
        <dbReference type="ARBA" id="ARBA00022576"/>
    </source>
</evidence>